<comment type="caution">
    <text evidence="1">The sequence shown here is derived from an EMBL/GenBank/DDBJ whole genome shotgun (WGS) entry which is preliminary data.</text>
</comment>
<dbReference type="RefSeq" id="WP_257819777.1">
    <property type="nucleotide sequence ID" value="NZ_JABXYM010000001.1"/>
</dbReference>
<protein>
    <submittedName>
        <fullName evidence="1">Uncharacterized protein</fullName>
    </submittedName>
</protein>
<dbReference type="Proteomes" id="UP001057753">
    <property type="component" value="Unassembled WGS sequence"/>
</dbReference>
<organism evidence="1 2">
    <name type="scientific">Salipaludibacillus agaradhaerens</name>
    <name type="common">Bacillus agaradhaerens</name>
    <dbReference type="NCBI Taxonomy" id="76935"/>
    <lineage>
        <taxon>Bacteria</taxon>
        <taxon>Bacillati</taxon>
        <taxon>Bacillota</taxon>
        <taxon>Bacilli</taxon>
        <taxon>Bacillales</taxon>
        <taxon>Bacillaceae</taxon>
    </lineage>
</organism>
<keyword evidence="2" id="KW-1185">Reference proteome</keyword>
<sequence length="79" mass="9264">MTEKDLIKNIMHKLAKIDARMAKQDDLDDLHEQLFEQDELLKGLQDSIQELKVNFEMKYAESINSEDVLLRSVLDRQST</sequence>
<dbReference type="AlphaFoldDB" id="A0A9Q4AZ69"/>
<accession>A0A9Q4AZ69</accession>
<evidence type="ECO:0000313" key="1">
    <source>
        <dbReference type="EMBL" id="MCR6095111.1"/>
    </source>
</evidence>
<dbReference type="EMBL" id="JABXYM010000001">
    <property type="protein sequence ID" value="MCR6095111.1"/>
    <property type="molecule type" value="Genomic_DNA"/>
</dbReference>
<proteinExistence type="predicted"/>
<gene>
    <name evidence="1" type="ORF">HXA33_00930</name>
</gene>
<evidence type="ECO:0000313" key="2">
    <source>
        <dbReference type="Proteomes" id="UP001057753"/>
    </source>
</evidence>
<reference evidence="1" key="1">
    <citation type="submission" date="2020-06" db="EMBL/GenBank/DDBJ databases">
        <title>Insight into the genomes of haloalkaliphilic bacilli from Kenyan soda lakes.</title>
        <authorList>
            <person name="Mwirichia R."/>
            <person name="Villamizar G.C."/>
            <person name="Poehlein A."/>
            <person name="Mugweru J."/>
            <person name="Kipnyargis A."/>
            <person name="Kiplimo D."/>
            <person name="Orwa P."/>
            <person name="Daniel R."/>
        </authorList>
    </citation>
    <scope>NUCLEOTIDE SEQUENCE</scope>
    <source>
        <strain evidence="1">B1096_S55</strain>
    </source>
</reference>
<name>A0A9Q4AZ69_SALAG</name>